<keyword evidence="3" id="KW-1185">Reference proteome</keyword>
<name>A0A7S9GY85_9BRAD</name>
<dbReference type="Pfam" id="PF03992">
    <property type="entry name" value="ABM"/>
    <property type="match status" value="1"/>
</dbReference>
<dbReference type="AlphaFoldDB" id="A0A7S9GY85"/>
<organism evidence="2 3">
    <name type="scientific">Bradyrhizobium commune</name>
    <dbReference type="NCBI Taxonomy" id="83627"/>
    <lineage>
        <taxon>Bacteria</taxon>
        <taxon>Pseudomonadati</taxon>
        <taxon>Pseudomonadota</taxon>
        <taxon>Alphaproteobacteria</taxon>
        <taxon>Hyphomicrobiales</taxon>
        <taxon>Nitrobacteraceae</taxon>
        <taxon>Bradyrhizobium</taxon>
    </lineage>
</organism>
<reference evidence="2 3" key="1">
    <citation type="submission" date="2020-09" db="EMBL/GenBank/DDBJ databases">
        <title>Complete genomes of bradyrhizobia occurring on native shrubby legumes in Australia.</title>
        <authorList>
            <person name="Lafay B."/>
        </authorList>
    </citation>
    <scope>NUCLEOTIDE SEQUENCE [LARGE SCALE GENOMIC DNA]</scope>
    <source>
        <strain evidence="2 3">BDV5040</strain>
    </source>
</reference>
<keyword evidence="2" id="KW-0503">Monooxygenase</keyword>
<accession>A0A7S9GY85</accession>
<protein>
    <submittedName>
        <fullName evidence="2">Antibiotic biosynthesis monooxygenase</fullName>
    </submittedName>
</protein>
<sequence>MSKLAIMGTIEVAAGKRDQVVPLLMAHRARCLKDEPGTLQFEVALPRDDDSRVLLYEVYQDDAAFEMHRNSASIAQRRQETEGMDVKVIATRCTPVE</sequence>
<keyword evidence="2" id="KW-0560">Oxidoreductase</keyword>
<evidence type="ECO:0000313" key="3">
    <source>
        <dbReference type="Proteomes" id="UP000594621"/>
    </source>
</evidence>
<dbReference type="PROSITE" id="PS51725">
    <property type="entry name" value="ABM"/>
    <property type="match status" value="1"/>
</dbReference>
<dbReference type="Proteomes" id="UP000594621">
    <property type="component" value="Chromosome"/>
</dbReference>
<dbReference type="RefSeq" id="WP_195799830.1">
    <property type="nucleotide sequence ID" value="NZ_CP061379.1"/>
</dbReference>
<dbReference type="EMBL" id="CP061379">
    <property type="protein sequence ID" value="QPF90238.1"/>
    <property type="molecule type" value="Genomic_DNA"/>
</dbReference>
<gene>
    <name evidence="2" type="ORF">IC761_27600</name>
</gene>
<evidence type="ECO:0000313" key="2">
    <source>
        <dbReference type="EMBL" id="QPF90238.1"/>
    </source>
</evidence>
<evidence type="ECO:0000259" key="1">
    <source>
        <dbReference type="PROSITE" id="PS51725"/>
    </source>
</evidence>
<dbReference type="GO" id="GO:0004497">
    <property type="term" value="F:monooxygenase activity"/>
    <property type="evidence" value="ECO:0007669"/>
    <property type="project" value="UniProtKB-KW"/>
</dbReference>
<dbReference type="KEGG" id="bcou:IC761_27600"/>
<dbReference type="Gene3D" id="3.30.70.100">
    <property type="match status" value="1"/>
</dbReference>
<dbReference type="InterPro" id="IPR011008">
    <property type="entry name" value="Dimeric_a/b-barrel"/>
</dbReference>
<dbReference type="SUPFAM" id="SSF54909">
    <property type="entry name" value="Dimeric alpha+beta barrel"/>
    <property type="match status" value="1"/>
</dbReference>
<proteinExistence type="predicted"/>
<dbReference type="InterPro" id="IPR007138">
    <property type="entry name" value="ABM_dom"/>
</dbReference>
<feature type="domain" description="ABM" evidence="1">
    <location>
        <begin position="4"/>
        <end position="95"/>
    </location>
</feature>